<sequence length="314" mass="34325">MSLPSGHSLAVATLVHCNIALAVATLVHCNIALAVATLVHCNIALAVATLVHCNIALAVATLVHCNIALAVATLVHHCNIALAVATLVPCNIALAVATLVHCNIALAVATLVHCNIALAVATLVHCNIALAVATLVHCNTVALAVATWFTYFWSLTIFLIAELLFAIACIIFPWKSREIIESVLSKRLIEDYRESQNTQNFVDFLQHEFECCGITTDGYHDWNVNEYFQCKKDNPSAEKCGVPASCCIQKRNMPHEVSEIINPNGCVTSVIQFLESNLYWAAGIIFGITLFQMYVTHQARSLMDQIALQRSRWY</sequence>
<feature type="transmembrane region" description="Helical" evidence="5">
    <location>
        <begin position="148"/>
        <end position="172"/>
    </location>
</feature>
<organism evidence="6 7">
    <name type="scientific">Chionoecetes opilio</name>
    <name type="common">Atlantic snow crab</name>
    <name type="synonym">Cancer opilio</name>
    <dbReference type="NCBI Taxonomy" id="41210"/>
    <lineage>
        <taxon>Eukaryota</taxon>
        <taxon>Metazoa</taxon>
        <taxon>Ecdysozoa</taxon>
        <taxon>Arthropoda</taxon>
        <taxon>Crustacea</taxon>
        <taxon>Multicrustacea</taxon>
        <taxon>Malacostraca</taxon>
        <taxon>Eumalacostraca</taxon>
        <taxon>Eucarida</taxon>
        <taxon>Decapoda</taxon>
        <taxon>Pleocyemata</taxon>
        <taxon>Brachyura</taxon>
        <taxon>Eubrachyura</taxon>
        <taxon>Majoidea</taxon>
        <taxon>Majidae</taxon>
        <taxon>Chionoecetes</taxon>
    </lineage>
</organism>
<dbReference type="AlphaFoldDB" id="A0A8J4YEA8"/>
<evidence type="ECO:0000256" key="3">
    <source>
        <dbReference type="ARBA" id="ARBA00022989"/>
    </source>
</evidence>
<dbReference type="InterPro" id="IPR018499">
    <property type="entry name" value="Tetraspanin/Peripherin"/>
</dbReference>
<evidence type="ECO:0000256" key="2">
    <source>
        <dbReference type="ARBA" id="ARBA00022692"/>
    </source>
</evidence>
<dbReference type="PANTHER" id="PTHR35577">
    <property type="entry name" value="CYSTEINE-RICH, ACIDIC INTEGRAL MEMBRANE PROTEIN-RELATED"/>
    <property type="match status" value="1"/>
</dbReference>
<dbReference type="EMBL" id="JACEEZ010004277">
    <property type="protein sequence ID" value="KAG0726520.1"/>
    <property type="molecule type" value="Genomic_DNA"/>
</dbReference>
<evidence type="ECO:0000313" key="7">
    <source>
        <dbReference type="Proteomes" id="UP000770661"/>
    </source>
</evidence>
<feature type="transmembrane region" description="Helical" evidence="5">
    <location>
        <begin position="20"/>
        <end position="48"/>
    </location>
</feature>
<keyword evidence="7" id="KW-1185">Reference proteome</keyword>
<feature type="transmembrane region" description="Helical" evidence="5">
    <location>
        <begin position="55"/>
        <end position="74"/>
    </location>
</feature>
<feature type="transmembrane region" description="Helical" evidence="5">
    <location>
        <begin position="278"/>
        <end position="295"/>
    </location>
</feature>
<comment type="subcellular location">
    <subcellularLocation>
        <location evidence="1">Membrane</location>
        <topology evidence="1">Multi-pass membrane protein</topology>
    </subcellularLocation>
</comment>
<evidence type="ECO:0000256" key="1">
    <source>
        <dbReference type="ARBA" id="ARBA00004141"/>
    </source>
</evidence>
<accession>A0A8J4YEA8</accession>
<keyword evidence="2 5" id="KW-0812">Transmembrane</keyword>
<evidence type="ECO:0000256" key="5">
    <source>
        <dbReference type="SAM" id="Phobius"/>
    </source>
</evidence>
<gene>
    <name evidence="6" type="primary">Tspan33</name>
    <name evidence="6" type="ORF">GWK47_036357</name>
</gene>
<keyword evidence="3 5" id="KW-1133">Transmembrane helix</keyword>
<dbReference type="InterPro" id="IPR008952">
    <property type="entry name" value="Tetraspanin_EC2_sf"/>
</dbReference>
<evidence type="ECO:0000256" key="4">
    <source>
        <dbReference type="ARBA" id="ARBA00023136"/>
    </source>
</evidence>
<evidence type="ECO:0000313" key="6">
    <source>
        <dbReference type="EMBL" id="KAG0726520.1"/>
    </source>
</evidence>
<keyword evidence="4 5" id="KW-0472">Membrane</keyword>
<dbReference type="PANTHER" id="PTHR35577:SF2">
    <property type="entry name" value="DYNEIN HEAVY CHAIN"/>
    <property type="match status" value="1"/>
</dbReference>
<proteinExistence type="predicted"/>
<dbReference type="InterPro" id="IPR053359">
    <property type="entry name" value="CRAM"/>
</dbReference>
<protein>
    <submittedName>
        <fullName evidence="6">Tetraspanin-33</fullName>
    </submittedName>
</protein>
<feature type="transmembrane region" description="Helical" evidence="5">
    <location>
        <begin position="116"/>
        <end position="136"/>
    </location>
</feature>
<dbReference type="GO" id="GO:0016020">
    <property type="term" value="C:membrane"/>
    <property type="evidence" value="ECO:0007669"/>
    <property type="project" value="UniProtKB-SubCell"/>
</dbReference>
<reference evidence="6" key="1">
    <citation type="submission" date="2020-07" db="EMBL/GenBank/DDBJ databases">
        <title>The High-quality genome of the commercially important snow crab, Chionoecetes opilio.</title>
        <authorList>
            <person name="Jeong J.-H."/>
            <person name="Ryu S."/>
        </authorList>
    </citation>
    <scope>NUCLEOTIDE SEQUENCE</scope>
    <source>
        <strain evidence="6">MADBK_172401_WGS</strain>
        <tissue evidence="6">Digestive gland</tissue>
    </source>
</reference>
<dbReference type="Pfam" id="PF00335">
    <property type="entry name" value="Tetraspanin"/>
    <property type="match status" value="1"/>
</dbReference>
<dbReference type="SUPFAM" id="SSF48652">
    <property type="entry name" value="Tetraspanin"/>
    <property type="match status" value="1"/>
</dbReference>
<dbReference type="OrthoDB" id="2014092at2759"/>
<feature type="transmembrane region" description="Helical" evidence="5">
    <location>
        <begin position="80"/>
        <end position="109"/>
    </location>
</feature>
<name>A0A8J4YEA8_CHIOP</name>
<dbReference type="Proteomes" id="UP000770661">
    <property type="component" value="Unassembled WGS sequence"/>
</dbReference>
<dbReference type="Gene3D" id="1.10.1450.10">
    <property type="entry name" value="Tetraspanin"/>
    <property type="match status" value="1"/>
</dbReference>
<comment type="caution">
    <text evidence="6">The sequence shown here is derived from an EMBL/GenBank/DDBJ whole genome shotgun (WGS) entry which is preliminary data.</text>
</comment>